<keyword evidence="2" id="KW-0812">Transmembrane</keyword>
<evidence type="ECO:0000256" key="1">
    <source>
        <dbReference type="SAM" id="MobiDB-lite"/>
    </source>
</evidence>
<keyword evidence="2" id="KW-0472">Membrane</keyword>
<accession>A0A197JT64</accession>
<evidence type="ECO:0000313" key="3">
    <source>
        <dbReference type="EMBL" id="OAQ27631.1"/>
    </source>
</evidence>
<feature type="compositionally biased region" description="Low complexity" evidence="1">
    <location>
        <begin position="291"/>
        <end position="312"/>
    </location>
</feature>
<gene>
    <name evidence="3" type="ORF">K457DRAFT_616807</name>
</gene>
<sequence length="333" mass="37092">MNDIYINLTMSAANASFKTCLNILLCLFEDRQPQRCTTVTISSPLHYLDEPHLSKQPPEALPQTLKAKTIATTAIATALQMASPPRILRIIILLLALAASASLAYDRRVYDIDRFNGYLSFALMGSYFFSLVCQHRLVNKYPRAFLMILLAFVWLAVNTSWTYTRYIHDRDIFRTDVSFSFPTSLLVVIEAILTLRYESQLKRALKDQESGNAMTSPPPSYRQTQEMSIASLLPPAALPYDEEDNLEIALSPIDTPESSLSRATGYGLMKGHIGRPQHHHQPPARAYFPPSSLSSASVSESSSSSSSSQSTSNRVQSMAEIPNREALPPYSHV</sequence>
<evidence type="ECO:0000256" key="2">
    <source>
        <dbReference type="SAM" id="Phobius"/>
    </source>
</evidence>
<feature type="region of interest" description="Disordered" evidence="1">
    <location>
        <begin position="251"/>
        <end position="333"/>
    </location>
</feature>
<keyword evidence="4" id="KW-1185">Reference proteome</keyword>
<evidence type="ECO:0000313" key="4">
    <source>
        <dbReference type="Proteomes" id="UP000078512"/>
    </source>
</evidence>
<feature type="transmembrane region" description="Helical" evidence="2">
    <location>
        <begin position="145"/>
        <end position="167"/>
    </location>
</feature>
<name>A0A197JT64_9FUNG</name>
<dbReference type="Proteomes" id="UP000078512">
    <property type="component" value="Unassembled WGS sequence"/>
</dbReference>
<keyword evidence="2" id="KW-1133">Transmembrane helix</keyword>
<reference evidence="3 4" key="1">
    <citation type="submission" date="2016-05" db="EMBL/GenBank/DDBJ databases">
        <title>Genome sequencing reveals origins of a unique bacterial endosymbiosis in the earliest lineages of terrestrial Fungi.</title>
        <authorList>
            <consortium name="DOE Joint Genome Institute"/>
            <person name="Uehling J."/>
            <person name="Gryganskyi A."/>
            <person name="Hameed K."/>
            <person name="Tschaplinski T."/>
            <person name="Misztal P."/>
            <person name="Wu S."/>
            <person name="Desiro A."/>
            <person name="Vande Pol N."/>
            <person name="Du Z.-Y."/>
            <person name="Zienkiewicz A."/>
            <person name="Zienkiewicz K."/>
            <person name="Morin E."/>
            <person name="Tisserant E."/>
            <person name="Splivallo R."/>
            <person name="Hainaut M."/>
            <person name="Henrissat B."/>
            <person name="Ohm R."/>
            <person name="Kuo A."/>
            <person name="Yan J."/>
            <person name="Lipzen A."/>
            <person name="Nolan M."/>
            <person name="Labutti K."/>
            <person name="Barry K."/>
            <person name="Goldstein A."/>
            <person name="Labbe J."/>
            <person name="Schadt C."/>
            <person name="Tuskan G."/>
            <person name="Grigoriev I."/>
            <person name="Martin F."/>
            <person name="Vilgalys R."/>
            <person name="Bonito G."/>
        </authorList>
    </citation>
    <scope>NUCLEOTIDE SEQUENCE [LARGE SCALE GENOMIC DNA]</scope>
    <source>
        <strain evidence="3 4">AG-77</strain>
    </source>
</reference>
<protein>
    <submittedName>
        <fullName evidence="3">Uncharacterized protein</fullName>
    </submittedName>
</protein>
<dbReference type="EMBL" id="KV442055">
    <property type="protein sequence ID" value="OAQ27631.1"/>
    <property type="molecule type" value="Genomic_DNA"/>
</dbReference>
<feature type="transmembrane region" description="Helical" evidence="2">
    <location>
        <begin position="179"/>
        <end position="197"/>
    </location>
</feature>
<organism evidence="3 4">
    <name type="scientific">Linnemannia elongata AG-77</name>
    <dbReference type="NCBI Taxonomy" id="1314771"/>
    <lineage>
        <taxon>Eukaryota</taxon>
        <taxon>Fungi</taxon>
        <taxon>Fungi incertae sedis</taxon>
        <taxon>Mucoromycota</taxon>
        <taxon>Mortierellomycotina</taxon>
        <taxon>Mortierellomycetes</taxon>
        <taxon>Mortierellales</taxon>
        <taxon>Mortierellaceae</taxon>
        <taxon>Linnemannia</taxon>
    </lineage>
</organism>
<dbReference type="OrthoDB" id="2446764at2759"/>
<feature type="transmembrane region" description="Helical" evidence="2">
    <location>
        <begin position="87"/>
        <end position="105"/>
    </location>
</feature>
<dbReference type="AlphaFoldDB" id="A0A197JT64"/>
<proteinExistence type="predicted"/>
<feature type="transmembrane region" description="Helical" evidence="2">
    <location>
        <begin position="117"/>
        <end position="133"/>
    </location>
</feature>
<feature type="compositionally biased region" description="Basic residues" evidence="1">
    <location>
        <begin position="272"/>
        <end position="282"/>
    </location>
</feature>